<dbReference type="Gene3D" id="1.50.10.10">
    <property type="match status" value="1"/>
</dbReference>
<dbReference type="Gene3D" id="2.60.420.10">
    <property type="entry name" value="Maltose phosphorylase, domain 3"/>
    <property type="match status" value="1"/>
</dbReference>
<keyword evidence="5" id="KW-0812">Transmembrane</keyword>
<evidence type="ECO:0000256" key="2">
    <source>
        <dbReference type="ARBA" id="ARBA00022679"/>
    </source>
</evidence>
<evidence type="ECO:0000259" key="8">
    <source>
        <dbReference type="Pfam" id="PF17167"/>
    </source>
</evidence>
<dbReference type="OrthoDB" id="9769991at2"/>
<dbReference type="InterPro" id="IPR011013">
    <property type="entry name" value="Gal_mutarotase_sf_dom"/>
</dbReference>
<evidence type="ECO:0000256" key="5">
    <source>
        <dbReference type="SAM" id="Phobius"/>
    </source>
</evidence>
<keyword evidence="2 9" id="KW-0808">Transferase</keyword>
<sequence length="2939" mass="338896">MHISAEIVIALLLIVFACLFLFKYFKEHDDNLMNEIPAIDIEGDRLEKHASDIADFYSKSKSYNCRKKLMRSLDKSFEKILDTYNFIDKETKNKKDIVPAAEWLLDNLYLIEKEYKDIKRNMPRQYYKGLPTVCSDGLKGYPRIYHIAVEIVSHTDGKIDGHIIKKFIKSYQKKSVLESSELWAFPIMIRIALIQNISKLCEEIKYVQKEKIKSDLIAEKIISAFNENRIERELKELSKMNIEFNMYFTERLLKILRDNGVDNHNTYLWIDEKLNKMGTNSEKTIVHEHQKEANLQISMGNSVSSLRKVEALNWKKYFEALCEIENILREDPLGVYQLMDFESRDYYRHRVEKLAKKLGVAETFVAKKAIELARNAESSSEKEYLKHVGYYLVDYGVSELISSVKDNKGIIRGIKNQFTSNKTGFYLGTIIIGTVFLISLFIYTSMISDDDFILWKYIIAVIALIIPCSEIVISILNWSITHLVEPCFIPKLELKNGIGEENRTVVVIPTLINSVENVKKLFEDLEVYYLANNEDNLYYAVLGDFSDSINEHEKNDDEIIKTALYITKKLNEKYCKDKDNKFFFLNRYRQFNEKEELWMGWERKRGKLMEFNKLLRGEENTSYNVISSYIGNLKKAKYVITLDSDTQLPMGAAKKLIGAMAHVLNIPCIDKNNRRILRGYGIMQPRISVSILSANKTIFSRIFSGETGIDTYTTAVSDVYQDLFKEGIFTGKGIYDIDTFLYVLEGQIPENSILSHDLLEGSYARTALVTDVELIDGYPAYYNSSAKRLHRWVRGDWQLLPWLKKDLNALSKWKIIDNLRRSLLAPSLMLILILNLAGLLPDGTDKWFVASIVALISPILFDVSEVVVTPIKGISLSGKIKNAKMVLEQVFLIVSFLPYQAYLMVDAIVRTLYRLFISKRKLLEWQTAADIEKSVKRDLLSFVKSMWVGSIISFIIFILVLNKGMEVVIVFLPTCIIWSISPYIAYLISCENKSSYNILQKDDIDMLKRLSRKTWAYFEDFVTEKNNWLGPDNFQEDPNNGLAYRTSPTNMGMGIISNVSAYDFGYIGVVESVERIKNIIFSMDGLDEYKGHFYNWYDTRTMKPLLPRFISTVDSGNLVGYLWITAEALREALNLPILNTKCRNGILDTLRLASEELEDNTGIKDLYSNIVDEIENSEFEIMWWIEKLNYLKNKTLDVEKISNKKSFYWNYKLKHMIIAYENELNKLSPWIKLLGDYNVGDYNGGHKDYNYNDKLKNDKLKNELLNLVTQTPLNKVEQNIDNLLNNIDKFNQNSEDAEEAEDAYNEYLLNEDFLNKLEKALNEGKNEIRHLCNDIVEVISKLEEMAENTDFSILFDETRELFSIGYDIESDKLNNSYYDLLASECRQASFVAIAKGDINYKHWFKLGRVMTFMGKSKGLVSWSGTMFEYFMPLLIMKNYSGTLLDKTYEAVLSGQQKYCKERNVPWGISESAFYNFDINLNYQYKAFGVPGIGLKRGLVNELVIAPYSSVLALLKDKKSAATNIRVLLNNGLEGRYGLYEAVDYTKERLKKGHKREVIKCFMIHHEGMSLLALDNTINDNILQNRFHNIPRVRATELLLQEKVPNIITYDREQKLMYKEFNTDKQKIVVRKYTAKTDMPETHLLSNGSYSMMISNSGSGYAKKEDIYIYRWREDVTCDSSGMFFYVKDITPYDIKNNSKKYWSVTYEPCKDAGERYEVTFSLDKAEFERRDNDVITHTEVTVSSGENAEIRKISLTNNSEKTKLLEITSYIEVTLCGYDGDLVHPAFSNLFITTEYVEYTGCLLATRRPRAKGKKQHWVVQTVLVNGETVGDIQYETSRVNFIGRGNNVKIPAVITNDIELSNFTGAVLDPILSLRRKVKIKSGETCELIFTTAMADSREEAIKIAQEYSVLQNIVREFDLAWTQSQVEMRYLGIKSTQANLYQNIASKILFLSPLLRNREEYITKNKLGQSALWAYGISGDLPIVLLIVREEKDIDLCRQLLTMHEYLSLKGLKFDLVILNFQAVSYREPLKEAIMELIYSSYARDKQNKSGGVFVYNKTKMQQDDINLLKAIARVVIDSKDGILVSQIKNSTGLEKRECMLQTKEVEYSCNKNNWNIPRLQFFNGYGGFNKEGDKYFIILKDGKNTPAPWINVISNGEFGFHVSESGASYTWCKNSRENKITAWSNDWICDTPSEALYLRDDVTGECWSITPKPIRDDGEYIVEHGFGYSTFKHYTKGIVSEMTMFVPMDSNVKLCKVKLKNNSDIDRRLSISYYAQLVMGVVQQHTVQHIYTEINYKKEYICSRNPYSMYFGNLYTYLKICGTQNNTFTGNRTEFLGRGGSVEEAEVLKRIRLSNTSGAGFDPCLACMGNVILSPNEETEITVMLGEDVSTEKIEETMERYSSQVTVNRALNDTKKYWEKLLGNIQVKTPEKSMDILLNGWLMYQTLSCRIWARTAFYQSGGAYGFRDQLQDVMSLCYLEPNITREHILYSASRQFLEGDVQHWWHPVVNSGIRTRFSDDLLWLPFVTIDYIKNTGDYSILTEKAKYLEDEPLKEGEDERYNISSETEIEGTIYEHCNKAIERALKFGVHNIPLMGSGDWNDGMSTVGNGGKGESVWLGWFLYSILHNYTGICRYMKDFKREEKYIEAKEFIKENLEKNAWDGKWYRRAYFDDGTPLGSNENEECKIDSLSQSWAILSEAASSERKIEAMKSLERYLIDDEHKLIKLLTPAFYKSSLEPGYIKGYVPGVRENGGQYTHAATWVVLAQTKLHNGNEAVRLYNMINPINHTLTKDQCDIYKTEPYVMTADVYSCEPYEGRGGWSWYTGTSGWMYRVGIDGILGLKLEGDRGFKVEPCIPDSWDEYEIKYTKDEVVYNIKVKRTGNKNSENSSENNENSADKNSSYKNNDKKVILDGKILKDDLIPYQEEGEHEIIVNI</sequence>
<dbReference type="Pfam" id="PF17167">
    <property type="entry name" value="Glyco_hydro_94"/>
    <property type="match status" value="1"/>
</dbReference>
<accession>A0A151AWM2</accession>
<feature type="transmembrane region" description="Helical" evidence="5">
    <location>
        <begin position="822"/>
        <end position="841"/>
    </location>
</feature>
<dbReference type="Gene3D" id="1.50.10.140">
    <property type="match status" value="2"/>
</dbReference>
<dbReference type="InterPro" id="IPR052047">
    <property type="entry name" value="GH94_Enzymes"/>
</dbReference>
<dbReference type="Pfam" id="PF10091">
    <property type="entry name" value="Glycoamylase"/>
    <property type="match status" value="1"/>
</dbReference>
<evidence type="ECO:0000313" key="10">
    <source>
        <dbReference type="Proteomes" id="UP000075531"/>
    </source>
</evidence>
<dbReference type="InterPro" id="IPR010383">
    <property type="entry name" value="Glyco_hydrolase_94_b-supersand"/>
</dbReference>
<gene>
    <name evidence="9" type="primary">chbP</name>
    <name evidence="9" type="ORF">CLTEP_22910</name>
</gene>
<feature type="domain" description="Glycosyl hydrolase 94 catalytic" evidence="8">
    <location>
        <begin position="2420"/>
        <end position="2844"/>
    </location>
</feature>
<feature type="coiled-coil region" evidence="3">
    <location>
        <begin position="1273"/>
        <end position="1334"/>
    </location>
</feature>
<dbReference type="PANTHER" id="PTHR37469:SF2">
    <property type="entry name" value="CELLOBIONIC ACID PHOSPHORYLASE"/>
    <property type="match status" value="1"/>
</dbReference>
<keyword evidence="5" id="KW-0472">Membrane</keyword>
<dbReference type="InterPro" id="IPR012341">
    <property type="entry name" value="6hp_glycosidase-like_sf"/>
</dbReference>
<dbReference type="RefSeq" id="WP_066826768.1">
    <property type="nucleotide sequence ID" value="NZ_LTBA01000041.1"/>
</dbReference>
<dbReference type="SUPFAM" id="SSF74650">
    <property type="entry name" value="Galactose mutarotase-like"/>
    <property type="match status" value="2"/>
</dbReference>
<dbReference type="Proteomes" id="UP000075531">
    <property type="component" value="Unassembled WGS sequence"/>
</dbReference>
<name>A0A151AWM2_9CLOT</name>
<dbReference type="InterPro" id="IPR033432">
    <property type="entry name" value="GH94_catalytic"/>
</dbReference>
<keyword evidence="1 9" id="KW-0328">Glycosyltransferase</keyword>
<evidence type="ECO:0000256" key="1">
    <source>
        <dbReference type="ARBA" id="ARBA00022676"/>
    </source>
</evidence>
<dbReference type="GO" id="GO:0016757">
    <property type="term" value="F:glycosyltransferase activity"/>
    <property type="evidence" value="ECO:0007669"/>
    <property type="project" value="UniProtKB-KW"/>
</dbReference>
<dbReference type="GO" id="GO:0030246">
    <property type="term" value="F:carbohydrate binding"/>
    <property type="evidence" value="ECO:0007669"/>
    <property type="project" value="InterPro"/>
</dbReference>
<dbReference type="InterPro" id="IPR037018">
    <property type="entry name" value="GH65_N"/>
</dbReference>
<protein>
    <submittedName>
        <fullName evidence="9">N,N'-diacetylchitobiose phosphorylase</fullName>
        <ecNumber evidence="9">2.4.1.280</ecNumber>
    </submittedName>
</protein>
<dbReference type="PANTHER" id="PTHR37469">
    <property type="entry name" value="CELLOBIONIC ACID PHOSPHORYLASE-RELATED"/>
    <property type="match status" value="1"/>
</dbReference>
<feature type="domain" description="Glycosyl hydrolase 94 supersandwich" evidence="6">
    <location>
        <begin position="1628"/>
        <end position="1910"/>
    </location>
</feature>
<dbReference type="InterPro" id="IPR037820">
    <property type="entry name" value="GH94N_NdvB"/>
</dbReference>
<keyword evidence="10" id="KW-1185">Reference proteome</keyword>
<dbReference type="InterPro" id="IPR037824">
    <property type="entry name" value="GH94N_2_NdvB"/>
</dbReference>
<dbReference type="CDD" id="cd11756">
    <property type="entry name" value="GH94N_ChvB_NdvB_1_like"/>
    <property type="match status" value="1"/>
</dbReference>
<feature type="transmembrane region" description="Helical" evidence="5">
    <location>
        <begin position="425"/>
        <end position="447"/>
    </location>
</feature>
<feature type="transmembrane region" description="Helical" evidence="5">
    <location>
        <begin position="968"/>
        <end position="988"/>
    </location>
</feature>
<dbReference type="Pfam" id="PF06165">
    <property type="entry name" value="GH94_b-supersand"/>
    <property type="match status" value="2"/>
</dbReference>
<dbReference type="InterPro" id="IPR008928">
    <property type="entry name" value="6-hairpin_glycosidase_sf"/>
</dbReference>
<proteinExistence type="predicted"/>
<evidence type="ECO:0000259" key="7">
    <source>
        <dbReference type="Pfam" id="PF10091"/>
    </source>
</evidence>
<dbReference type="CDD" id="cd11753">
    <property type="entry name" value="GH94N_ChvB_NdvB_2_like"/>
    <property type="match status" value="1"/>
</dbReference>
<keyword evidence="3" id="KW-0175">Coiled coil</keyword>
<feature type="domain" description="Glycosyl hydrolase 94 supersandwich" evidence="6">
    <location>
        <begin position="2137"/>
        <end position="2406"/>
    </location>
</feature>
<reference evidence="9 10" key="1">
    <citation type="submission" date="2016-02" db="EMBL/GenBank/DDBJ databases">
        <title>Genome sequence of Clostridium tepidiprofundi DSM 19306.</title>
        <authorList>
            <person name="Poehlein A."/>
            <person name="Daniel R."/>
        </authorList>
    </citation>
    <scope>NUCLEOTIDE SEQUENCE [LARGE SCALE GENOMIC DNA]</scope>
    <source>
        <strain evidence="9 10">DSM 19306</strain>
    </source>
</reference>
<evidence type="ECO:0000256" key="3">
    <source>
        <dbReference type="SAM" id="Coils"/>
    </source>
</evidence>
<dbReference type="EMBL" id="LTBA01000041">
    <property type="protein sequence ID" value="KYH32046.1"/>
    <property type="molecule type" value="Genomic_DNA"/>
</dbReference>
<feature type="transmembrane region" description="Helical" evidence="5">
    <location>
        <begin position="942"/>
        <end position="961"/>
    </location>
</feature>
<dbReference type="SUPFAM" id="SSF48208">
    <property type="entry name" value="Six-hairpin glycosidases"/>
    <property type="match status" value="1"/>
</dbReference>
<feature type="compositionally biased region" description="Low complexity" evidence="4">
    <location>
        <begin position="2886"/>
        <end position="2907"/>
    </location>
</feature>
<dbReference type="EC" id="2.4.1.280" evidence="9"/>
<organism evidence="9 10">
    <name type="scientific">Clostridium tepidiprofundi DSM 19306</name>
    <dbReference type="NCBI Taxonomy" id="1121338"/>
    <lineage>
        <taxon>Bacteria</taxon>
        <taxon>Bacillati</taxon>
        <taxon>Bacillota</taxon>
        <taxon>Clostridia</taxon>
        <taxon>Eubacteriales</taxon>
        <taxon>Clostridiaceae</taxon>
        <taxon>Clostridium</taxon>
    </lineage>
</organism>
<feature type="domain" description="Glycoamylase-like" evidence="7">
    <location>
        <begin position="1377"/>
        <end position="1590"/>
    </location>
</feature>
<dbReference type="InterPro" id="IPR019282">
    <property type="entry name" value="Glycoamylase-like_cons_dom"/>
</dbReference>
<feature type="transmembrane region" description="Helical" evidence="5">
    <location>
        <begin position="890"/>
        <end position="913"/>
    </location>
</feature>
<dbReference type="PATRIC" id="fig|1121338.3.peg.2364"/>
<evidence type="ECO:0000313" key="9">
    <source>
        <dbReference type="EMBL" id="KYH32046.1"/>
    </source>
</evidence>
<feature type="transmembrane region" description="Helical" evidence="5">
    <location>
        <begin position="6"/>
        <end position="25"/>
    </location>
</feature>
<feature type="region of interest" description="Disordered" evidence="4">
    <location>
        <begin position="2885"/>
        <end position="2908"/>
    </location>
</feature>
<dbReference type="Gene3D" id="2.70.98.40">
    <property type="entry name" value="Glycoside hydrolase, family 65, N-terminal domain"/>
    <property type="match status" value="2"/>
</dbReference>
<feature type="transmembrane region" description="Helical" evidence="5">
    <location>
        <begin position="453"/>
        <end position="476"/>
    </location>
</feature>
<comment type="caution">
    <text evidence="9">The sequence shown here is derived from an EMBL/GenBank/DDBJ whole genome shotgun (WGS) entry which is preliminary data.</text>
</comment>
<evidence type="ECO:0000256" key="4">
    <source>
        <dbReference type="SAM" id="MobiDB-lite"/>
    </source>
</evidence>
<feature type="transmembrane region" description="Helical" evidence="5">
    <location>
        <begin position="847"/>
        <end position="869"/>
    </location>
</feature>
<dbReference type="GO" id="GO:0005975">
    <property type="term" value="P:carbohydrate metabolic process"/>
    <property type="evidence" value="ECO:0007669"/>
    <property type="project" value="InterPro"/>
</dbReference>
<dbReference type="STRING" id="1121338.CLTEP_22910"/>
<dbReference type="SMART" id="SM01068">
    <property type="entry name" value="CBM_X"/>
    <property type="match status" value="2"/>
</dbReference>
<keyword evidence="5" id="KW-1133">Transmembrane helix</keyword>
<evidence type="ECO:0000259" key="6">
    <source>
        <dbReference type="Pfam" id="PF06165"/>
    </source>
</evidence>